<keyword evidence="6 13" id="KW-0812">Transmembrane</keyword>
<dbReference type="SUPFAM" id="SSF53448">
    <property type="entry name" value="Nucleotide-diphospho-sugar transferases"/>
    <property type="match status" value="1"/>
</dbReference>
<evidence type="ECO:0000256" key="9">
    <source>
        <dbReference type="ARBA" id="ARBA00023034"/>
    </source>
</evidence>
<keyword evidence="8 13" id="KW-1133">Transmembrane helix</keyword>
<keyword evidence="16" id="KW-1185">Reference proteome</keyword>
<evidence type="ECO:0000256" key="5">
    <source>
        <dbReference type="ARBA" id="ARBA00022679"/>
    </source>
</evidence>
<dbReference type="Gene3D" id="3.90.550.10">
    <property type="entry name" value="Spore Coat Polysaccharide Biosynthesis Protein SpsA, Chain A"/>
    <property type="match status" value="1"/>
</dbReference>
<evidence type="ECO:0000313" key="16">
    <source>
        <dbReference type="Proteomes" id="UP001369086"/>
    </source>
</evidence>
<dbReference type="CDD" id="cd00761">
    <property type="entry name" value="Glyco_tranf_GTA_type"/>
    <property type="match status" value="1"/>
</dbReference>
<dbReference type="PIRSF" id="PIRSF000474">
    <property type="entry name" value="GM2_GD2_synthase"/>
    <property type="match status" value="1"/>
</dbReference>
<evidence type="ECO:0000256" key="2">
    <source>
        <dbReference type="ARBA" id="ARBA00006739"/>
    </source>
</evidence>
<keyword evidence="4 12" id="KW-0328">Glycosyltransferase</keyword>
<evidence type="ECO:0000256" key="4">
    <source>
        <dbReference type="ARBA" id="ARBA00022676"/>
    </source>
</evidence>
<keyword evidence="5 12" id="KW-0808">Transferase</keyword>
<dbReference type="PANTHER" id="PTHR15046">
    <property type="entry name" value="GLYCO_TRANS_2-LIKE DOMAIN-CONTAINING PROTEIN"/>
    <property type="match status" value="1"/>
</dbReference>
<dbReference type="InterPro" id="IPR001173">
    <property type="entry name" value="Glyco_trans_2-like"/>
</dbReference>
<keyword evidence="10 12" id="KW-0472">Membrane</keyword>
<dbReference type="Proteomes" id="UP001369086">
    <property type="component" value="Unassembled WGS sequence"/>
</dbReference>
<feature type="domain" description="Glycosyltransferase 2-like" evidence="14">
    <location>
        <begin position="272"/>
        <end position="387"/>
    </location>
</feature>
<dbReference type="EMBL" id="JAHFZB010000036">
    <property type="protein sequence ID" value="KAK6470248.1"/>
    <property type="molecule type" value="Genomic_DNA"/>
</dbReference>
<feature type="transmembrane region" description="Helical" evidence="13">
    <location>
        <begin position="37"/>
        <end position="57"/>
    </location>
</feature>
<name>A0ABR0YCX3_HUSHU</name>
<evidence type="ECO:0000259" key="14">
    <source>
        <dbReference type="Pfam" id="PF00535"/>
    </source>
</evidence>
<proteinExistence type="inferred from homology"/>
<evidence type="ECO:0000256" key="10">
    <source>
        <dbReference type="ARBA" id="ARBA00023136"/>
    </source>
</evidence>
<dbReference type="Pfam" id="PF00535">
    <property type="entry name" value="Glycos_transf_2"/>
    <property type="match status" value="1"/>
</dbReference>
<evidence type="ECO:0000256" key="3">
    <source>
        <dbReference type="ARBA" id="ARBA00011748"/>
    </source>
</evidence>
<dbReference type="InterPro" id="IPR029044">
    <property type="entry name" value="Nucleotide-diphossugar_trans"/>
</dbReference>
<evidence type="ECO:0000256" key="7">
    <source>
        <dbReference type="ARBA" id="ARBA00022968"/>
    </source>
</evidence>
<accession>A0ABR0YCX3</accession>
<evidence type="ECO:0000256" key="8">
    <source>
        <dbReference type="ARBA" id="ARBA00022989"/>
    </source>
</evidence>
<comment type="similarity">
    <text evidence="2 12">Belongs to the glycosyltransferase 2 family.</text>
</comment>
<gene>
    <name evidence="15" type="ORF">HHUSO_G31205</name>
</gene>
<reference evidence="15 16" key="1">
    <citation type="submission" date="2021-05" db="EMBL/GenBank/DDBJ databases">
        <authorList>
            <person name="Zahm M."/>
            <person name="Klopp C."/>
            <person name="Cabau C."/>
            <person name="Kuhl H."/>
            <person name="Suciu R."/>
            <person name="Ciorpac M."/>
            <person name="Holostenco D."/>
            <person name="Gessner J."/>
            <person name="Wuertz S."/>
            <person name="Hohne C."/>
            <person name="Stock M."/>
            <person name="Gislard M."/>
            <person name="Lluch J."/>
            <person name="Milhes M."/>
            <person name="Lampietro C."/>
            <person name="Lopez Roques C."/>
            <person name="Donnadieu C."/>
            <person name="Du K."/>
            <person name="Schartl M."/>
            <person name="Guiguen Y."/>
        </authorList>
    </citation>
    <scope>NUCLEOTIDE SEQUENCE [LARGE SCALE GENOMIC DNA]</scope>
    <source>
        <strain evidence="15">Hh-F2</strain>
        <tissue evidence="15">Blood</tissue>
    </source>
</reference>
<organism evidence="15 16">
    <name type="scientific">Huso huso</name>
    <name type="common">Beluga</name>
    <name type="synonym">Acipenser huso</name>
    <dbReference type="NCBI Taxonomy" id="61971"/>
    <lineage>
        <taxon>Eukaryota</taxon>
        <taxon>Metazoa</taxon>
        <taxon>Chordata</taxon>
        <taxon>Craniata</taxon>
        <taxon>Vertebrata</taxon>
        <taxon>Euteleostomi</taxon>
        <taxon>Actinopterygii</taxon>
        <taxon>Chondrostei</taxon>
        <taxon>Acipenseriformes</taxon>
        <taxon>Acipenseridae</taxon>
        <taxon>Huso</taxon>
    </lineage>
</organism>
<keyword evidence="9 12" id="KW-0333">Golgi apparatus</keyword>
<evidence type="ECO:0000256" key="1">
    <source>
        <dbReference type="ARBA" id="ARBA00004323"/>
    </source>
</evidence>
<comment type="caution">
    <text evidence="15">The sequence shown here is derived from an EMBL/GenBank/DDBJ whole genome shotgun (WGS) entry which is preliminary data.</text>
</comment>
<sequence>MPAKQGGSITIVFSAGIPILLPIVIPFLFSSHNRLKWVIMVFVVVFGIMGIFVWNMGLNPTALSSTTDNFKQSFVPMRSQEKRANCSCRPGPTFYKLENFVDKNELNQVAKRREAEYKQHLKRESSPLDTLLIAQPNSPLRYPIQGVTAPPLQTITIPELSVQAPFEISYQVSLHATQGTLNTEVPGYEDEVQGRGEHVMKISTSTLDDLNHILNYTTYTSTVYEISTADLVSFKFKQYWATFPILIRQPMMPKLYDPGADKKISSLVTITTKTFLRYDSVRRLIDSIRTFYPDIKIIVADDSFIPEKINGSNVEHYIMPPAKGWFAGRNLAVSQVTTKYFLWVDDDFLFTKETKIEKLVEVMETIPKLDVVGGTVAGNDFKFQLVYEEGGEEGGCLHQRNGHLKNVPGFPACVVTSGVVNFFLARPEPVLNVGFDPRLNRVAHSEFFFDGLGALLVGSCGDVSIGHQHADKSQGNEMNEMYRKFRTNTNEQFKMKLFMYYFKNHLKCFSKN</sequence>
<evidence type="ECO:0000256" key="13">
    <source>
        <dbReference type="SAM" id="Phobius"/>
    </source>
</evidence>
<dbReference type="InterPro" id="IPR011143">
    <property type="entry name" value="GM2_synthase"/>
</dbReference>
<evidence type="ECO:0000256" key="11">
    <source>
        <dbReference type="ARBA" id="ARBA00023157"/>
    </source>
</evidence>
<evidence type="ECO:0000256" key="6">
    <source>
        <dbReference type="ARBA" id="ARBA00022692"/>
    </source>
</evidence>
<protein>
    <recommendedName>
        <fullName evidence="12">Beta-1,4 N-acetylgalactosaminyltransferase</fullName>
    </recommendedName>
</protein>
<comment type="subcellular location">
    <subcellularLocation>
        <location evidence="1">Golgi apparatus membrane</location>
        <topology evidence="1">Single-pass type II membrane protein</topology>
    </subcellularLocation>
</comment>
<keyword evidence="11" id="KW-1015">Disulfide bond</keyword>
<comment type="subunit">
    <text evidence="3">Homodimer; disulfide-linked.</text>
</comment>
<keyword evidence="7" id="KW-0735">Signal-anchor</keyword>
<evidence type="ECO:0000256" key="12">
    <source>
        <dbReference type="PIRNR" id="PIRNR000474"/>
    </source>
</evidence>
<evidence type="ECO:0000313" key="15">
    <source>
        <dbReference type="EMBL" id="KAK6470248.1"/>
    </source>
</evidence>
<feature type="transmembrane region" description="Helical" evidence="13">
    <location>
        <begin position="6"/>
        <end position="30"/>
    </location>
</feature>
<dbReference type="PANTHER" id="PTHR15046:SF2">
    <property type="entry name" value="BETA-1,4 N-ACETYLGALACTOSAMINYLTRANSFERASE 2"/>
    <property type="match status" value="1"/>
</dbReference>